<accession>A0ABQ9YDX3</accession>
<protein>
    <submittedName>
        <fullName evidence="1">Uncharacterized protein</fullName>
    </submittedName>
</protein>
<organism evidence="1 2">
    <name type="scientific">Blattamonas nauphoetae</name>
    <dbReference type="NCBI Taxonomy" id="2049346"/>
    <lineage>
        <taxon>Eukaryota</taxon>
        <taxon>Metamonada</taxon>
        <taxon>Preaxostyla</taxon>
        <taxon>Oxymonadida</taxon>
        <taxon>Blattamonas</taxon>
    </lineage>
</organism>
<dbReference type="EMBL" id="JARBJD010000014">
    <property type="protein sequence ID" value="KAK2961789.1"/>
    <property type="molecule type" value="Genomic_DNA"/>
</dbReference>
<dbReference type="Proteomes" id="UP001281761">
    <property type="component" value="Unassembled WGS sequence"/>
</dbReference>
<name>A0ABQ9YDX3_9EUKA</name>
<gene>
    <name evidence="1" type="ORF">BLNAU_3226</name>
</gene>
<evidence type="ECO:0000313" key="1">
    <source>
        <dbReference type="EMBL" id="KAK2961789.1"/>
    </source>
</evidence>
<proteinExistence type="predicted"/>
<evidence type="ECO:0000313" key="2">
    <source>
        <dbReference type="Proteomes" id="UP001281761"/>
    </source>
</evidence>
<comment type="caution">
    <text evidence="1">The sequence shown here is derived from an EMBL/GenBank/DDBJ whole genome shotgun (WGS) entry which is preliminary data.</text>
</comment>
<reference evidence="1 2" key="1">
    <citation type="journal article" date="2022" name="bioRxiv">
        <title>Genomics of Preaxostyla Flagellates Illuminates Evolutionary Transitions and the Path Towards Mitochondrial Loss.</title>
        <authorList>
            <person name="Novak L.V.F."/>
            <person name="Treitli S.C."/>
            <person name="Pyrih J."/>
            <person name="Halakuc P."/>
            <person name="Pipaliya S.V."/>
            <person name="Vacek V."/>
            <person name="Brzon O."/>
            <person name="Soukal P."/>
            <person name="Eme L."/>
            <person name="Dacks J.B."/>
            <person name="Karnkowska A."/>
            <person name="Elias M."/>
            <person name="Hampl V."/>
        </authorList>
    </citation>
    <scope>NUCLEOTIDE SEQUENCE [LARGE SCALE GENOMIC DNA]</scope>
    <source>
        <strain evidence="1">NAU3</strain>
        <tissue evidence="1">Gut</tissue>
    </source>
</reference>
<keyword evidence="2" id="KW-1185">Reference proteome</keyword>
<sequence length="121" mass="13524">MFTSKEYSPFLQWNPDHTLSADSVAQPFVSLASMVRSGYEFDEELVSKVSQFLSSATSLIRKKDYFDGFFNAVGQDFPNPAAIQGYSDIPSQMSLLVFILKPPGHCLRKSLSQNPFDTKTS</sequence>